<comment type="caution">
    <text evidence="1">The sequence shown here is derived from an EMBL/GenBank/DDBJ whole genome shotgun (WGS) entry which is preliminary data.</text>
</comment>
<dbReference type="STRING" id="999894.TDIS_0942"/>
<dbReference type="GO" id="GO:0000287">
    <property type="term" value="F:magnesium ion binding"/>
    <property type="evidence" value="ECO:0007669"/>
    <property type="project" value="InterPro"/>
</dbReference>
<dbReference type="RefSeq" id="WP_068669819.1">
    <property type="nucleotide sequence ID" value="NZ_LWLG01000004.1"/>
</dbReference>
<organism evidence="1 2">
    <name type="scientific">Thermosulfurimonas dismutans</name>
    <dbReference type="NCBI Taxonomy" id="999894"/>
    <lineage>
        <taxon>Bacteria</taxon>
        <taxon>Pseudomonadati</taxon>
        <taxon>Thermodesulfobacteriota</taxon>
        <taxon>Thermodesulfobacteria</taxon>
        <taxon>Thermodesulfobacteriales</taxon>
        <taxon>Thermodesulfobacteriaceae</taxon>
        <taxon>Thermosulfurimonas</taxon>
    </lineage>
</organism>
<dbReference type="GO" id="GO:0006310">
    <property type="term" value="P:DNA recombination"/>
    <property type="evidence" value="ECO:0007669"/>
    <property type="project" value="InterPro"/>
</dbReference>
<dbReference type="SUPFAM" id="SSF103084">
    <property type="entry name" value="Holliday junction resolvase RusA"/>
    <property type="match status" value="1"/>
</dbReference>
<sequence length="163" mass="17814">MLAVFVRGVPRPQGRPRIVRFANGKAGLKDPEASRDWKNYVRMCVAERVAEPLSGPVALELWFYLPVPKSFSRKKRLAALSGEILPAKKPDLDNLVKAVLDAILGVAVLDDRQIVELRAGKLYGAVPGVEIVVKEPGESSSKSLERRNGCRATPTSLLSAAWL</sequence>
<dbReference type="InterPro" id="IPR008822">
    <property type="entry name" value="Endonuclease_RusA-like"/>
</dbReference>
<evidence type="ECO:0000313" key="1">
    <source>
        <dbReference type="EMBL" id="OAQ21016.1"/>
    </source>
</evidence>
<evidence type="ECO:0000313" key="2">
    <source>
        <dbReference type="Proteomes" id="UP000078390"/>
    </source>
</evidence>
<dbReference type="AlphaFoldDB" id="A0A179D4P9"/>
<name>A0A179D4P9_9BACT</name>
<dbReference type="GO" id="GO:0006281">
    <property type="term" value="P:DNA repair"/>
    <property type="evidence" value="ECO:0007669"/>
    <property type="project" value="InterPro"/>
</dbReference>
<gene>
    <name evidence="1" type="ORF">TDIS_0942</name>
</gene>
<dbReference type="EMBL" id="LWLG01000004">
    <property type="protein sequence ID" value="OAQ21016.1"/>
    <property type="molecule type" value="Genomic_DNA"/>
</dbReference>
<dbReference type="InterPro" id="IPR036614">
    <property type="entry name" value="RusA-like_sf"/>
</dbReference>
<dbReference type="OrthoDB" id="5114842at2"/>
<dbReference type="Proteomes" id="UP000078390">
    <property type="component" value="Unassembled WGS sequence"/>
</dbReference>
<proteinExistence type="predicted"/>
<protein>
    <submittedName>
        <fullName evidence="1">Phage Holliday junction resolvase</fullName>
    </submittedName>
</protein>
<accession>A0A179D4P9</accession>
<keyword evidence="2" id="KW-1185">Reference proteome</keyword>
<dbReference type="Gene3D" id="3.30.1330.70">
    <property type="entry name" value="Holliday junction resolvase RusA"/>
    <property type="match status" value="1"/>
</dbReference>
<dbReference type="Pfam" id="PF05866">
    <property type="entry name" value="RusA"/>
    <property type="match status" value="1"/>
</dbReference>
<reference evidence="1 2" key="1">
    <citation type="submission" date="2016-04" db="EMBL/GenBank/DDBJ databases">
        <title>Genome analysis of Thermosulfurimonas dismutans, the first thermophilic sulfur-disproportionating bacterium of the phylum Thermodesulfobacteria.</title>
        <authorList>
            <person name="Mardanov A.V."/>
            <person name="Beletsky A.V."/>
            <person name="Kadnikov V.V."/>
            <person name="Slobodkin A.I."/>
            <person name="Ravin N.V."/>
        </authorList>
    </citation>
    <scope>NUCLEOTIDE SEQUENCE [LARGE SCALE GENOMIC DNA]</scope>
    <source>
        <strain evidence="1 2">S95</strain>
    </source>
</reference>